<dbReference type="InterPro" id="IPR003593">
    <property type="entry name" value="AAA+_ATPase"/>
</dbReference>
<dbReference type="GO" id="GO:0022857">
    <property type="term" value="F:transmembrane transporter activity"/>
    <property type="evidence" value="ECO:0007669"/>
    <property type="project" value="InterPro"/>
</dbReference>
<dbReference type="InterPro" id="IPR027417">
    <property type="entry name" value="P-loop_NTPase"/>
</dbReference>
<evidence type="ECO:0000256" key="3">
    <source>
        <dbReference type="ARBA" id="ARBA00022840"/>
    </source>
</evidence>
<dbReference type="Gene3D" id="2.40.50.100">
    <property type="match status" value="1"/>
</dbReference>
<evidence type="ECO:0000256" key="1">
    <source>
        <dbReference type="ARBA" id="ARBA00022448"/>
    </source>
</evidence>
<protein>
    <submittedName>
        <fullName evidence="5">ABC transporter ATP-binding protein</fullName>
    </submittedName>
</protein>
<sequence>MLSDKEPIVRLEGVSKAYGKSQALHPLDLSIAPGEFVTFLGPSGCGKSTTLRILGGFEKTDTGRIILEGQDVTAQPPEKRKVNMVFQDYALFPHMTVAQNISFGLELKGLGKAEIKRRLDEVMSFLELMPFADRYASQLSGGQRQRVALARALAPDPALLLLDEPLGALDAKLRAQVQMELKSIQRRTDKTFLFVTHDQDEALTMSDRIVVMNGGRIEQDGTPEDLYFRPETRFVAEFIGATNLLDGTVRGVDRASEEVVVDWRGIELRGRAPAGVPATGQEVSASLRLEKIALAAEKPLTGNAVQGRIVEKTFLGSRVAVDIVVEEAGAARLRAYADTDTTAKLGDAPVWLGWDSASLSVLRQ</sequence>
<dbReference type="InterPro" id="IPR017871">
    <property type="entry name" value="ABC_transporter-like_CS"/>
</dbReference>
<dbReference type="SMART" id="SM00382">
    <property type="entry name" value="AAA"/>
    <property type="match status" value="1"/>
</dbReference>
<evidence type="ECO:0000256" key="2">
    <source>
        <dbReference type="ARBA" id="ARBA00022741"/>
    </source>
</evidence>
<dbReference type="Pfam" id="PF08402">
    <property type="entry name" value="TOBE_2"/>
    <property type="match status" value="1"/>
</dbReference>
<accession>A0AAU8AQH4</accession>
<dbReference type="Gene3D" id="3.40.50.300">
    <property type="entry name" value="P-loop containing nucleotide triphosphate hydrolases"/>
    <property type="match status" value="1"/>
</dbReference>
<dbReference type="PANTHER" id="PTHR42781">
    <property type="entry name" value="SPERMIDINE/PUTRESCINE IMPORT ATP-BINDING PROTEIN POTA"/>
    <property type="match status" value="1"/>
</dbReference>
<organism evidence="5">
    <name type="scientific">Alloyangia sp. H15</name>
    <dbReference type="NCBI Taxonomy" id="3029062"/>
    <lineage>
        <taxon>Bacteria</taxon>
        <taxon>Pseudomonadati</taxon>
        <taxon>Pseudomonadota</taxon>
        <taxon>Alphaproteobacteria</taxon>
        <taxon>Rhodobacterales</taxon>
        <taxon>Roseobacteraceae</taxon>
        <taxon>Alloyangia</taxon>
    </lineage>
</organism>
<evidence type="ECO:0000259" key="4">
    <source>
        <dbReference type="PROSITE" id="PS50893"/>
    </source>
</evidence>
<evidence type="ECO:0000313" key="5">
    <source>
        <dbReference type="EMBL" id="XCC97032.1"/>
    </source>
</evidence>
<dbReference type="PROSITE" id="PS50893">
    <property type="entry name" value="ABC_TRANSPORTER_2"/>
    <property type="match status" value="1"/>
</dbReference>
<dbReference type="PROSITE" id="PS00211">
    <property type="entry name" value="ABC_TRANSPORTER_1"/>
    <property type="match status" value="1"/>
</dbReference>
<dbReference type="SUPFAM" id="SSF52540">
    <property type="entry name" value="P-loop containing nucleoside triphosphate hydrolases"/>
    <property type="match status" value="1"/>
</dbReference>
<feature type="domain" description="ABC transporter" evidence="4">
    <location>
        <begin position="9"/>
        <end position="239"/>
    </location>
</feature>
<keyword evidence="1" id="KW-0813">Transport</keyword>
<proteinExistence type="predicted"/>
<dbReference type="AlphaFoldDB" id="A0AAU8AQH4"/>
<dbReference type="InterPro" id="IPR008995">
    <property type="entry name" value="Mo/tungstate-bd_C_term_dom"/>
</dbReference>
<keyword evidence="5" id="KW-0614">Plasmid</keyword>
<dbReference type="InterPro" id="IPR003439">
    <property type="entry name" value="ABC_transporter-like_ATP-bd"/>
</dbReference>
<dbReference type="EMBL" id="CP123386">
    <property type="protein sequence ID" value="XCC97032.1"/>
    <property type="molecule type" value="Genomic_DNA"/>
</dbReference>
<dbReference type="GO" id="GO:0016887">
    <property type="term" value="F:ATP hydrolysis activity"/>
    <property type="evidence" value="ECO:0007669"/>
    <property type="project" value="InterPro"/>
</dbReference>
<dbReference type="GO" id="GO:0005524">
    <property type="term" value="F:ATP binding"/>
    <property type="evidence" value="ECO:0007669"/>
    <property type="project" value="UniProtKB-KW"/>
</dbReference>
<dbReference type="Pfam" id="PF00005">
    <property type="entry name" value="ABC_tran"/>
    <property type="match status" value="1"/>
</dbReference>
<dbReference type="InterPro" id="IPR050093">
    <property type="entry name" value="ABC_SmlMolc_Importer"/>
</dbReference>
<dbReference type="InterPro" id="IPR013611">
    <property type="entry name" value="Transp-assoc_OB_typ2"/>
</dbReference>
<dbReference type="RefSeq" id="WP_353475923.1">
    <property type="nucleotide sequence ID" value="NZ_CP123386.1"/>
</dbReference>
<keyword evidence="2" id="KW-0547">Nucleotide-binding</keyword>
<dbReference type="GO" id="GO:0015847">
    <property type="term" value="P:putrescine transport"/>
    <property type="evidence" value="ECO:0007669"/>
    <property type="project" value="UniProtKB-ARBA"/>
</dbReference>
<geneLocation type="plasmid" evidence="5">
    <name>unnamed1</name>
</geneLocation>
<dbReference type="PANTHER" id="PTHR42781:SF4">
    <property type="entry name" value="SPERMIDINE_PUTRESCINE IMPORT ATP-BINDING PROTEIN POTA"/>
    <property type="match status" value="1"/>
</dbReference>
<name>A0AAU8AQH4_9RHOB</name>
<gene>
    <name evidence="5" type="ORF">PVT71_23370</name>
</gene>
<dbReference type="SUPFAM" id="SSF50331">
    <property type="entry name" value="MOP-like"/>
    <property type="match status" value="1"/>
</dbReference>
<dbReference type="FunFam" id="3.40.50.300:FF:000133">
    <property type="entry name" value="Spermidine/putrescine import ATP-binding protein PotA"/>
    <property type="match status" value="1"/>
</dbReference>
<reference evidence="5" key="1">
    <citation type="submission" date="2023-02" db="EMBL/GenBank/DDBJ databases">
        <title>Description and genomic characterization of Salipiger bruguierae sp. nov., isolated from the sediment of mangrove plant Bruguiera sexangula.</title>
        <authorList>
            <person name="Long M."/>
        </authorList>
    </citation>
    <scope>NUCLEOTIDE SEQUENCE</scope>
    <source>
        <strain evidence="5">H15</strain>
        <plasmid evidence="5">unnamed1</plasmid>
    </source>
</reference>
<keyword evidence="3 5" id="KW-0067">ATP-binding</keyword>
<dbReference type="GO" id="GO:0043190">
    <property type="term" value="C:ATP-binding cassette (ABC) transporter complex"/>
    <property type="evidence" value="ECO:0007669"/>
    <property type="project" value="InterPro"/>
</dbReference>